<proteinExistence type="inferred from homology"/>
<evidence type="ECO:0000256" key="5">
    <source>
        <dbReference type="PROSITE-ProRule" id="PRU01248"/>
    </source>
</evidence>
<dbReference type="GO" id="GO:0015074">
    <property type="term" value="P:DNA integration"/>
    <property type="evidence" value="ECO:0007669"/>
    <property type="project" value="UniProtKB-KW"/>
</dbReference>
<dbReference type="EMBL" id="NFKM01000002">
    <property type="protein sequence ID" value="OUP61733.1"/>
    <property type="molecule type" value="Genomic_DNA"/>
</dbReference>
<reference evidence="9" key="1">
    <citation type="submission" date="2017-04" db="EMBL/GenBank/DDBJ databases">
        <title>Function of individual gut microbiota members based on whole genome sequencing of pure cultures obtained from chicken caecum.</title>
        <authorList>
            <person name="Medvecky M."/>
            <person name="Cejkova D."/>
            <person name="Polansky O."/>
            <person name="Karasova D."/>
            <person name="Kubasova T."/>
            <person name="Cizek A."/>
            <person name="Rychlik I."/>
        </authorList>
    </citation>
    <scope>NUCLEOTIDE SEQUENCE [LARGE SCALE GENOMIC DNA]</scope>
    <source>
        <strain evidence="9">An178</strain>
    </source>
</reference>
<dbReference type="InterPro" id="IPR002104">
    <property type="entry name" value="Integrase_catalytic"/>
</dbReference>
<dbReference type="InterPro" id="IPR010998">
    <property type="entry name" value="Integrase_recombinase_N"/>
</dbReference>
<evidence type="ECO:0000259" key="7">
    <source>
        <dbReference type="PROSITE" id="PS51900"/>
    </source>
</evidence>
<accession>A0A1Y4LYR3</accession>
<protein>
    <recommendedName>
        <fullName evidence="10">Site-specific integrase</fullName>
    </recommendedName>
</protein>
<dbReference type="Pfam" id="PF14659">
    <property type="entry name" value="Phage_int_SAM_3"/>
    <property type="match status" value="1"/>
</dbReference>
<dbReference type="InterPro" id="IPR050808">
    <property type="entry name" value="Phage_Integrase"/>
</dbReference>
<feature type="domain" description="Tyr recombinase" evidence="6">
    <location>
        <begin position="160"/>
        <end position="362"/>
    </location>
</feature>
<dbReference type="PROSITE" id="PS51900">
    <property type="entry name" value="CB"/>
    <property type="match status" value="1"/>
</dbReference>
<evidence type="ECO:0000256" key="1">
    <source>
        <dbReference type="ARBA" id="ARBA00008857"/>
    </source>
</evidence>
<dbReference type="Gene3D" id="1.10.150.130">
    <property type="match status" value="1"/>
</dbReference>
<evidence type="ECO:0000313" key="8">
    <source>
        <dbReference type="EMBL" id="OUP61733.1"/>
    </source>
</evidence>
<dbReference type="InterPro" id="IPR028259">
    <property type="entry name" value="AP2-like_int_N"/>
</dbReference>
<comment type="caution">
    <text evidence="8">The sequence shown here is derived from an EMBL/GenBank/DDBJ whole genome shotgun (WGS) entry which is preliminary data.</text>
</comment>
<evidence type="ECO:0000313" key="9">
    <source>
        <dbReference type="Proteomes" id="UP000195447"/>
    </source>
</evidence>
<dbReference type="Pfam" id="PF14657">
    <property type="entry name" value="Arm-DNA-bind_4"/>
    <property type="match status" value="1"/>
</dbReference>
<evidence type="ECO:0000259" key="6">
    <source>
        <dbReference type="PROSITE" id="PS51898"/>
    </source>
</evidence>
<sequence length="376" mass="44749">MAQKKDQKTGKWYFYGKYKKDGVFKNYKKRGFKTKREAVLAEEKFLIELTRAQNNITLSQLVNKYLVNVKNKVKESTVNNNERALNKWVYKFGNTYVSEITRAELQEFIDELDSQYSKRYVEKIFYCGNTMFRYGLKNELIDKNPLSSVERNKRPNEMKKEMLFWELDDFEKFIVNVDDIMWKTFFSTLYMMGIRRGECIALTWKDIDFTDKTMNINKTSSAKERNKKVKYTTPKTKNSYRIITIPDALLNLLKEWKSIECTFSGFSEDSFVFGNDLPLPAENIRRTFIRYVDLTNEKLKDKEKIQQIRIHDLRHSHASYLINNMSKGFTDYDIAKRLGDTVETLHNTYAHWFKTKDSKIIDFMNMDINLDQNKNS</sequence>
<dbReference type="PANTHER" id="PTHR30629">
    <property type="entry name" value="PROPHAGE INTEGRASE"/>
    <property type="match status" value="1"/>
</dbReference>
<comment type="similarity">
    <text evidence="1">Belongs to the 'phage' integrase family.</text>
</comment>
<gene>
    <name evidence="8" type="ORF">B5F14_01885</name>
</gene>
<dbReference type="Pfam" id="PF00589">
    <property type="entry name" value="Phage_integrase"/>
    <property type="match status" value="1"/>
</dbReference>
<dbReference type="InterPro" id="IPR011010">
    <property type="entry name" value="DNA_brk_join_enz"/>
</dbReference>
<organism evidence="8 9">
    <name type="scientific">Faecalitalea cylindroides</name>
    <dbReference type="NCBI Taxonomy" id="39483"/>
    <lineage>
        <taxon>Bacteria</taxon>
        <taxon>Bacillati</taxon>
        <taxon>Bacillota</taxon>
        <taxon>Erysipelotrichia</taxon>
        <taxon>Erysipelotrichales</taxon>
        <taxon>Erysipelotrichaceae</taxon>
        <taxon>Faecalitalea</taxon>
    </lineage>
</organism>
<dbReference type="SUPFAM" id="SSF56349">
    <property type="entry name" value="DNA breaking-rejoining enzymes"/>
    <property type="match status" value="1"/>
</dbReference>
<dbReference type="Proteomes" id="UP000195447">
    <property type="component" value="Unassembled WGS sequence"/>
</dbReference>
<dbReference type="InterPro" id="IPR013762">
    <property type="entry name" value="Integrase-like_cat_sf"/>
</dbReference>
<evidence type="ECO:0008006" key="10">
    <source>
        <dbReference type="Google" id="ProtNLM"/>
    </source>
</evidence>
<dbReference type="GO" id="GO:0003677">
    <property type="term" value="F:DNA binding"/>
    <property type="evidence" value="ECO:0007669"/>
    <property type="project" value="UniProtKB-UniRule"/>
</dbReference>
<keyword evidence="9" id="KW-1185">Reference proteome</keyword>
<feature type="domain" description="Core-binding (CB)" evidence="7">
    <location>
        <begin position="56"/>
        <end position="136"/>
    </location>
</feature>
<keyword evidence="2" id="KW-0229">DNA integration</keyword>
<evidence type="ECO:0000256" key="4">
    <source>
        <dbReference type="ARBA" id="ARBA00023172"/>
    </source>
</evidence>
<dbReference type="RefSeq" id="WP_087158175.1">
    <property type="nucleotide sequence ID" value="NZ_NFKM01000002.1"/>
</dbReference>
<dbReference type="CDD" id="cd01189">
    <property type="entry name" value="INT_ICEBs1_C_like"/>
    <property type="match status" value="1"/>
</dbReference>
<evidence type="ECO:0000256" key="2">
    <source>
        <dbReference type="ARBA" id="ARBA00022908"/>
    </source>
</evidence>
<dbReference type="PANTHER" id="PTHR30629:SF2">
    <property type="entry name" value="PROPHAGE INTEGRASE INTS-RELATED"/>
    <property type="match status" value="1"/>
</dbReference>
<keyword evidence="3 5" id="KW-0238">DNA-binding</keyword>
<dbReference type="GO" id="GO:0006310">
    <property type="term" value="P:DNA recombination"/>
    <property type="evidence" value="ECO:0007669"/>
    <property type="project" value="UniProtKB-KW"/>
</dbReference>
<dbReference type="Gene3D" id="1.10.443.10">
    <property type="entry name" value="Intergrase catalytic core"/>
    <property type="match status" value="1"/>
</dbReference>
<evidence type="ECO:0000256" key="3">
    <source>
        <dbReference type="ARBA" id="ARBA00023125"/>
    </source>
</evidence>
<dbReference type="InterPro" id="IPR004107">
    <property type="entry name" value="Integrase_SAM-like_N"/>
</dbReference>
<name>A0A1Y4LYR3_9FIRM</name>
<dbReference type="PROSITE" id="PS51898">
    <property type="entry name" value="TYR_RECOMBINASE"/>
    <property type="match status" value="1"/>
</dbReference>
<dbReference type="AlphaFoldDB" id="A0A1Y4LYR3"/>
<dbReference type="InterPro" id="IPR044068">
    <property type="entry name" value="CB"/>
</dbReference>
<keyword evidence="4" id="KW-0233">DNA recombination</keyword>